<accession>A0A398DNI1</accession>
<protein>
    <submittedName>
        <fullName evidence="1">Helix-turn-helix domain-containing protein</fullName>
    </submittedName>
</protein>
<organism evidence="1 2">
    <name type="scientific">Candidatus Cryosericum septentrionale</name>
    <dbReference type="NCBI Taxonomy" id="2290913"/>
    <lineage>
        <taxon>Bacteria</taxon>
        <taxon>Pseudomonadati</taxon>
        <taxon>Caldisericota/Cryosericota group</taxon>
        <taxon>Candidatus Cryosericota</taxon>
        <taxon>Candidatus Cryosericia</taxon>
        <taxon>Candidatus Cryosericales</taxon>
        <taxon>Candidatus Cryosericaceae</taxon>
        <taxon>Candidatus Cryosericum</taxon>
    </lineage>
</organism>
<dbReference type="OrthoDB" id="9799748at2"/>
<sequence>MVWIALANYANDEGRCWPMITTLASDTGLSERTTRRAVKNLEKYDWLKITVRKGTYSLYHLVVPKVSPRNKSGDVSMPLQNEVSMLSSGTSATPVTGLEKGKGNAYAGSTGECGPGYRRTISIELYPKNQSRDFSKKSKIQARTKPRLFRFV</sequence>
<comment type="caution">
    <text evidence="1">The sequence shown here is derived from an EMBL/GenBank/DDBJ whole genome shotgun (WGS) entry which is preliminary data.</text>
</comment>
<dbReference type="Pfam" id="PF13730">
    <property type="entry name" value="HTH_36"/>
    <property type="match status" value="1"/>
</dbReference>
<dbReference type="AlphaFoldDB" id="A0A398DNI1"/>
<dbReference type="InterPro" id="IPR036388">
    <property type="entry name" value="WH-like_DNA-bd_sf"/>
</dbReference>
<keyword evidence="2" id="KW-1185">Reference proteome</keyword>
<reference evidence="1 2" key="1">
    <citation type="submission" date="2018-09" db="EMBL/GenBank/DDBJ databases">
        <title>Discovery and Ecogenomic Context for Candidatus Cryosericales, a Global Caldiserica Order Active in Thawing Permafrost.</title>
        <authorList>
            <person name="Martinez M.A."/>
            <person name="Woodcroft B.J."/>
            <person name="Ignacio Espinoza J.C."/>
            <person name="Zayed A."/>
            <person name="Singleton C.M."/>
            <person name="Boyd J."/>
            <person name="Li Y.-F."/>
            <person name="Purvine S."/>
            <person name="Maughan H."/>
            <person name="Hodgkins S.B."/>
            <person name="Anderson D."/>
            <person name="Sederholm M."/>
            <person name="Temperton B."/>
            <person name="Saleska S.R."/>
            <person name="Tyson G.W."/>
            <person name="Rich V.I."/>
        </authorList>
    </citation>
    <scope>NUCLEOTIDE SEQUENCE [LARGE SCALE GENOMIC DNA]</scope>
    <source>
        <strain evidence="1 2">SMC1</strain>
    </source>
</reference>
<name>A0A398DNI1_9BACT</name>
<dbReference type="Proteomes" id="UP000266113">
    <property type="component" value="Unassembled WGS sequence"/>
</dbReference>
<dbReference type="Gene3D" id="1.10.10.10">
    <property type="entry name" value="Winged helix-like DNA-binding domain superfamily/Winged helix DNA-binding domain"/>
    <property type="match status" value="1"/>
</dbReference>
<dbReference type="EMBL" id="QXIY01000009">
    <property type="protein sequence ID" value="RIE17226.1"/>
    <property type="molecule type" value="Genomic_DNA"/>
</dbReference>
<evidence type="ECO:0000313" key="2">
    <source>
        <dbReference type="Proteomes" id="UP000266113"/>
    </source>
</evidence>
<gene>
    <name evidence="1" type="ORF">SMC1_02590</name>
</gene>
<proteinExistence type="predicted"/>
<evidence type="ECO:0000313" key="1">
    <source>
        <dbReference type="EMBL" id="RIE17226.1"/>
    </source>
</evidence>